<dbReference type="InterPro" id="IPR022742">
    <property type="entry name" value="Hydrolase_4"/>
</dbReference>
<dbReference type="SUPFAM" id="SSF53474">
    <property type="entry name" value="alpha/beta-Hydrolases"/>
    <property type="match status" value="1"/>
</dbReference>
<accession>A0ABZ0ZS52</accession>
<dbReference type="InterPro" id="IPR017208">
    <property type="entry name" value="UCP037442_abhydr"/>
</dbReference>
<dbReference type="GO" id="GO:0016787">
    <property type="term" value="F:hydrolase activity"/>
    <property type="evidence" value="ECO:0007669"/>
    <property type="project" value="UniProtKB-KW"/>
</dbReference>
<dbReference type="PIRSF" id="PIRSF037442">
    <property type="entry name" value="UCP037442_abhydr"/>
    <property type="match status" value="1"/>
</dbReference>
<dbReference type="EMBL" id="CP141059">
    <property type="protein sequence ID" value="WQQ26462.1"/>
    <property type="molecule type" value="Genomic_DNA"/>
</dbReference>
<keyword evidence="2" id="KW-0378">Hydrolase</keyword>
<evidence type="ECO:0000313" key="2">
    <source>
        <dbReference type="EMBL" id="WQQ26462.1"/>
    </source>
</evidence>
<dbReference type="Proteomes" id="UP001327225">
    <property type="component" value="Chromosome"/>
</dbReference>
<evidence type="ECO:0000313" key="3">
    <source>
        <dbReference type="Proteomes" id="UP001327225"/>
    </source>
</evidence>
<proteinExistence type="predicted"/>
<sequence length="287" mass="32123">MNYDTRHNTRQITRQAVTADDGRALPITTFEPEGQARGVVLVVPAMATPSSYYAAFATHLAERGWRTVTFDYRGTMSRAEMKAETADVDRWFADVRAVLEAVADDAGGLPVTWVGHSLGGQMVPFVEHNRLASVITVSAGDGYWRRNQPGVRWIAPLIWTAIAPAAIRVAGYYPGDRLRMIGDLPGGAMRQWARWCLHPEYLQADHPEAPALFAEVKAPMMSLSFTDDELMSAESVKHLHDWYSSADIVRQRFSPEQLDGRRMGHHGFFRQANADLWDELVEPWLAG</sequence>
<name>A0ABZ0ZS52_9ACTN</name>
<keyword evidence="3" id="KW-1185">Reference proteome</keyword>
<evidence type="ECO:0000259" key="1">
    <source>
        <dbReference type="Pfam" id="PF12146"/>
    </source>
</evidence>
<protein>
    <submittedName>
        <fullName evidence="2">Alpha/beta fold hydrolase</fullName>
    </submittedName>
</protein>
<feature type="domain" description="Serine aminopeptidase S33" evidence="1">
    <location>
        <begin position="35"/>
        <end position="123"/>
    </location>
</feature>
<reference evidence="3" key="1">
    <citation type="submission" date="2023-12" db="EMBL/GenBank/DDBJ databases">
        <title>Novel species in genus Nocardioides.</title>
        <authorList>
            <person name="Zhou H."/>
        </authorList>
    </citation>
    <scope>NUCLEOTIDE SEQUENCE [LARGE SCALE GENOMIC DNA]</scope>
    <source>
        <strain evidence="3">HM61</strain>
    </source>
</reference>
<organism evidence="2 3">
    <name type="scientific">Nocardioides bizhenqiangii</name>
    <dbReference type="NCBI Taxonomy" id="3095076"/>
    <lineage>
        <taxon>Bacteria</taxon>
        <taxon>Bacillati</taxon>
        <taxon>Actinomycetota</taxon>
        <taxon>Actinomycetes</taxon>
        <taxon>Propionibacteriales</taxon>
        <taxon>Nocardioidaceae</taxon>
        <taxon>Nocardioides</taxon>
    </lineage>
</organism>
<dbReference type="RefSeq" id="WP_322454405.1">
    <property type="nucleotide sequence ID" value="NZ_CP141059.1"/>
</dbReference>
<dbReference type="Pfam" id="PF12146">
    <property type="entry name" value="Hydrolase_4"/>
    <property type="match status" value="1"/>
</dbReference>
<gene>
    <name evidence="2" type="ORF">SHK19_21215</name>
</gene>
<dbReference type="Gene3D" id="3.40.50.1820">
    <property type="entry name" value="alpha/beta hydrolase"/>
    <property type="match status" value="1"/>
</dbReference>
<dbReference type="InterPro" id="IPR029058">
    <property type="entry name" value="AB_hydrolase_fold"/>
</dbReference>